<proteinExistence type="predicted"/>
<organism evidence="1 2">
    <name type="scientific">Desulfopila aestuarii DSM 18488</name>
    <dbReference type="NCBI Taxonomy" id="1121416"/>
    <lineage>
        <taxon>Bacteria</taxon>
        <taxon>Pseudomonadati</taxon>
        <taxon>Thermodesulfobacteriota</taxon>
        <taxon>Desulfobulbia</taxon>
        <taxon>Desulfobulbales</taxon>
        <taxon>Desulfocapsaceae</taxon>
        <taxon>Desulfopila</taxon>
    </lineage>
</organism>
<reference evidence="1 2" key="1">
    <citation type="submission" date="2016-12" db="EMBL/GenBank/DDBJ databases">
        <authorList>
            <person name="Song W.-J."/>
            <person name="Kurnit D.M."/>
        </authorList>
    </citation>
    <scope>NUCLEOTIDE SEQUENCE [LARGE SCALE GENOMIC DNA]</scope>
    <source>
        <strain evidence="1 2">DSM 18488</strain>
    </source>
</reference>
<evidence type="ECO:0000313" key="2">
    <source>
        <dbReference type="Proteomes" id="UP000184603"/>
    </source>
</evidence>
<dbReference type="AlphaFoldDB" id="A0A1M7Y569"/>
<gene>
    <name evidence="1" type="ORF">SAMN02745220_01890</name>
</gene>
<dbReference type="RefSeq" id="WP_073613194.1">
    <property type="nucleotide sequence ID" value="NZ_FRFE01000007.1"/>
</dbReference>
<dbReference type="EMBL" id="FRFE01000007">
    <property type="protein sequence ID" value="SHO47491.1"/>
    <property type="molecule type" value="Genomic_DNA"/>
</dbReference>
<dbReference type="Proteomes" id="UP000184603">
    <property type="component" value="Unassembled WGS sequence"/>
</dbReference>
<sequence length="63" mass="7467">MEEKRIDVLIEKAHAIFNHTSIYEVIDLENRQAAEEFLKKTYNCPEDEKINEYLDILEVVKAI</sequence>
<name>A0A1M7Y569_9BACT</name>
<dbReference type="OrthoDB" id="5432782at2"/>
<keyword evidence="2" id="KW-1185">Reference proteome</keyword>
<dbReference type="STRING" id="1121416.SAMN02745220_01890"/>
<evidence type="ECO:0000313" key="1">
    <source>
        <dbReference type="EMBL" id="SHO47491.1"/>
    </source>
</evidence>
<protein>
    <submittedName>
        <fullName evidence="1">Uncharacterized protein</fullName>
    </submittedName>
</protein>
<accession>A0A1M7Y569</accession>